<accession>A0A2S7SVV9</accession>
<proteinExistence type="predicted"/>
<dbReference type="OrthoDB" id="9758234at2"/>
<feature type="transmembrane region" description="Helical" evidence="1">
    <location>
        <begin position="1041"/>
        <end position="1067"/>
    </location>
</feature>
<dbReference type="PRINTS" id="PR00702">
    <property type="entry name" value="ACRIFLAVINRP"/>
</dbReference>
<dbReference type="PANTHER" id="PTHR32063:SF24">
    <property type="entry name" value="CATION EFFLUX SYSTEM (ACRB_ACRD_ACRF FAMILY)"/>
    <property type="match status" value="1"/>
</dbReference>
<dbReference type="RefSeq" id="WP_105039591.1">
    <property type="nucleotide sequence ID" value="NZ_PPSL01000003.1"/>
</dbReference>
<comment type="caution">
    <text evidence="2">The sequence shown here is derived from an EMBL/GenBank/DDBJ whole genome shotgun (WGS) entry which is preliminary data.</text>
</comment>
<dbReference type="SUPFAM" id="SSF82693">
    <property type="entry name" value="Multidrug efflux transporter AcrB pore domain, PN1, PN2, PC1 and PC2 subdomains"/>
    <property type="match status" value="2"/>
</dbReference>
<feature type="transmembrane region" description="Helical" evidence="1">
    <location>
        <begin position="341"/>
        <end position="359"/>
    </location>
</feature>
<dbReference type="Proteomes" id="UP000239872">
    <property type="component" value="Unassembled WGS sequence"/>
</dbReference>
<dbReference type="GO" id="GO:0005886">
    <property type="term" value="C:plasma membrane"/>
    <property type="evidence" value="ECO:0007669"/>
    <property type="project" value="TreeGrafter"/>
</dbReference>
<dbReference type="Gene3D" id="3.30.70.1440">
    <property type="entry name" value="Multidrug efflux transporter AcrB pore domain"/>
    <property type="match status" value="1"/>
</dbReference>
<feature type="transmembrane region" description="Helical" evidence="1">
    <location>
        <begin position="991"/>
        <end position="1013"/>
    </location>
</feature>
<feature type="transmembrane region" description="Helical" evidence="1">
    <location>
        <begin position="938"/>
        <end position="958"/>
    </location>
</feature>
<feature type="transmembrane region" description="Helical" evidence="1">
    <location>
        <begin position="433"/>
        <end position="454"/>
    </location>
</feature>
<dbReference type="SUPFAM" id="SSF82714">
    <property type="entry name" value="Multidrug efflux transporter AcrB TolC docking domain, DN and DC subdomains"/>
    <property type="match status" value="2"/>
</dbReference>
<feature type="transmembrane region" description="Helical" evidence="1">
    <location>
        <begin position="20"/>
        <end position="39"/>
    </location>
</feature>
<feature type="transmembrane region" description="Helical" evidence="1">
    <location>
        <begin position="466"/>
        <end position="492"/>
    </location>
</feature>
<dbReference type="Gene3D" id="3.30.70.1430">
    <property type="entry name" value="Multidrug efflux transporter AcrB pore domain"/>
    <property type="match status" value="2"/>
</dbReference>
<dbReference type="InterPro" id="IPR001036">
    <property type="entry name" value="Acrflvin-R"/>
</dbReference>
<protein>
    <submittedName>
        <fullName evidence="2">Copper transporter</fullName>
    </submittedName>
</protein>
<dbReference type="SUPFAM" id="SSF82866">
    <property type="entry name" value="Multidrug efflux transporter AcrB transmembrane domain"/>
    <property type="match status" value="2"/>
</dbReference>
<name>A0A2S7SVV9_9BACT</name>
<sequence>MKDVFKEFKPSSWAIDNRTAIYIVTILITLAGLMAYLSLPKEQFPEIKIPNIIVQTVYPGTSPENMENLVSKPIEKQVKNLTGVKKVTSTSFQDYSVVIVEFNTDVKIDKAKQDVKDGVDKAKQDLPKNLPYQPEVKDIDLSELPILSVNISGNYDLKRLRKYADKVKDNIEAMKQIKQVNRVGALDREIQINVDMFKMQAAGITFDDIDHAIAGENVSTTAGEVGMNNQKRVLSIRNEFKSADEINNIIVKNGSGGSVYLRNIAQVVDSFAEQKSYARLDNKNVITLNIIKAKGANLIEASDKIQELVTKMQKSGDLPKDLTIVTTGDQSQTTRNTLHDLINTIIIGFLLVTIILMFFMGVTNALFVALSVPLSCAIAFLVLPTIGFTLNMIVLFSFLLALGIVVDDAIVVIENTHRIFDNGKMSITKAAKLATGEVFLPVLSGTATTLMPFIPLAFWKGVIGSFMFFLPITLIITLVASLLVAYIINPVFAVSFMKPESHEEHHAKRRISLRDKVLAVIFIAIAAIFYLSGNISVGNFVMFIYVFILMEKFIFSKWIHSFQNKAWPAFRDWYTRVLKMALRRPGMVLVVTLVLLPLSIFLYVLRKPPFVFFPSAQPNFAYVYLNLPVGTDQAFTNEVMRKLEAKVNTVLIDPKTGKRTDIVKSVISNVTVDAVDPNAGEIGDFPNKGKISVAFVDFAERHGISSADYLERIRNVVRSYPGAEITVDKEGGGPPLPKPVVIEITGENLDTLVATAERMKRYLKAKQVPGVEELRSDFDAHKPEIVFDVNREHMNNESISTYAVAMNLRTAIFGKEVSRFRDVNDDYPINLRLIQSQRNNIDAVKNMPIVFRDMGMGGMIRSVPVSAFADIHYGSTYGGIKRKNQKRIISLSSNVIAGFDENDVVAAVQREINDFHYSSLITVKMGGQQEEQAETMSFLGNAMLISMMLIFLILILQFNSLSRTVIIMSEVLFSITGVFLGYAAFGNTFSMVMSGIGIIALAGIVVRNGILLVEFMDMMLHEGMTPYDAIVEAGRTRMTPVLLTATAAILGLVPLAVGLNIDFGTLLSEFNPHIFFGGDSAEFWNSLAWTMIYGLSFATVLTLIVVPCMCLLSFRFKDWVKKVSGKAGAALAADDKLDEVA</sequence>
<feature type="transmembrane region" description="Helical" evidence="1">
    <location>
        <begin position="537"/>
        <end position="555"/>
    </location>
</feature>
<keyword evidence="1" id="KW-1133">Transmembrane helix</keyword>
<keyword evidence="1" id="KW-0812">Transmembrane</keyword>
<dbReference type="AlphaFoldDB" id="A0A2S7SVV9"/>
<keyword evidence="3" id="KW-1185">Reference proteome</keyword>
<dbReference type="Gene3D" id="1.20.1640.10">
    <property type="entry name" value="Multidrug efflux transporter AcrB transmembrane domain"/>
    <property type="match status" value="2"/>
</dbReference>
<gene>
    <name evidence="2" type="ORF">CJD36_012905</name>
</gene>
<dbReference type="Gene3D" id="3.30.70.1320">
    <property type="entry name" value="Multidrug efflux transporter AcrB pore domain like"/>
    <property type="match status" value="1"/>
</dbReference>
<dbReference type="GO" id="GO:0042910">
    <property type="term" value="F:xenobiotic transmembrane transporter activity"/>
    <property type="evidence" value="ECO:0007669"/>
    <property type="project" value="TreeGrafter"/>
</dbReference>
<dbReference type="PANTHER" id="PTHR32063">
    <property type="match status" value="1"/>
</dbReference>
<evidence type="ECO:0000313" key="2">
    <source>
        <dbReference type="EMBL" id="PQJ10864.1"/>
    </source>
</evidence>
<keyword evidence="1" id="KW-0472">Membrane</keyword>
<dbReference type="Pfam" id="PF00873">
    <property type="entry name" value="ACR_tran"/>
    <property type="match status" value="1"/>
</dbReference>
<dbReference type="EMBL" id="PPSL01000003">
    <property type="protein sequence ID" value="PQJ10864.1"/>
    <property type="molecule type" value="Genomic_DNA"/>
</dbReference>
<organism evidence="2 3">
    <name type="scientific">Flavipsychrobacter stenotrophus</name>
    <dbReference type="NCBI Taxonomy" id="2077091"/>
    <lineage>
        <taxon>Bacteria</taxon>
        <taxon>Pseudomonadati</taxon>
        <taxon>Bacteroidota</taxon>
        <taxon>Chitinophagia</taxon>
        <taxon>Chitinophagales</taxon>
        <taxon>Chitinophagaceae</taxon>
        <taxon>Flavipsychrobacter</taxon>
    </lineage>
</organism>
<evidence type="ECO:0000256" key="1">
    <source>
        <dbReference type="SAM" id="Phobius"/>
    </source>
</evidence>
<reference evidence="2 3" key="1">
    <citation type="submission" date="2018-01" db="EMBL/GenBank/DDBJ databases">
        <title>A novel member of the phylum Bacteroidetes isolated from glacier ice.</title>
        <authorList>
            <person name="Liu Q."/>
            <person name="Xin Y.-H."/>
        </authorList>
    </citation>
    <scope>NUCLEOTIDE SEQUENCE [LARGE SCALE GENOMIC DNA]</scope>
    <source>
        <strain evidence="2 3">RB1R16</strain>
    </source>
</reference>
<feature type="transmembrane region" description="Helical" evidence="1">
    <location>
        <begin position="513"/>
        <end position="531"/>
    </location>
</feature>
<feature type="transmembrane region" description="Helical" evidence="1">
    <location>
        <begin position="1087"/>
        <end position="1112"/>
    </location>
</feature>
<evidence type="ECO:0000313" key="3">
    <source>
        <dbReference type="Proteomes" id="UP000239872"/>
    </source>
</evidence>
<dbReference type="InterPro" id="IPR027463">
    <property type="entry name" value="AcrB_DN_DC_subdom"/>
</dbReference>
<feature type="transmembrane region" description="Helical" evidence="1">
    <location>
        <begin position="965"/>
        <end position="985"/>
    </location>
</feature>
<dbReference type="Gene3D" id="3.30.2090.10">
    <property type="entry name" value="Multidrug efflux transporter AcrB TolC docking domain, DN and DC subdomains"/>
    <property type="match status" value="2"/>
</dbReference>
<feature type="transmembrane region" description="Helical" evidence="1">
    <location>
        <begin position="586"/>
        <end position="605"/>
    </location>
</feature>